<dbReference type="Pfam" id="PF17151">
    <property type="entry name" value="CHASE7"/>
    <property type="match status" value="1"/>
</dbReference>
<gene>
    <name evidence="2" type="ORF">NCTC12120_03890</name>
</gene>
<dbReference type="AlphaFoldDB" id="A0A2X3J444"/>
<dbReference type="EMBL" id="UAVU01000004">
    <property type="protein sequence ID" value="SQC90751.1"/>
    <property type="molecule type" value="Genomic_DNA"/>
</dbReference>
<name>A0A2X3J444_9ENTR</name>
<sequence length="120" mass="13674">MLESAYISNQRNSLDNVATALDRQLQHSIDNLLFYRNTMHYALQSPISTDISRKTLTDFAVQRTQPYWQLKLDLNRGMPISGVSDEFVAHNSLLSRDENWLYPELGGGAGVQLHHAACRR</sequence>
<evidence type="ECO:0000259" key="1">
    <source>
        <dbReference type="Pfam" id="PF17151"/>
    </source>
</evidence>
<dbReference type="Proteomes" id="UP000251197">
    <property type="component" value="Unassembled WGS sequence"/>
</dbReference>
<organism evidence="2 3">
    <name type="scientific">Cedecea neteri</name>
    <dbReference type="NCBI Taxonomy" id="158822"/>
    <lineage>
        <taxon>Bacteria</taxon>
        <taxon>Pseudomonadati</taxon>
        <taxon>Pseudomonadota</taxon>
        <taxon>Gammaproteobacteria</taxon>
        <taxon>Enterobacterales</taxon>
        <taxon>Enterobacteriaceae</taxon>
        <taxon>Cedecea</taxon>
    </lineage>
</organism>
<proteinExistence type="predicted"/>
<evidence type="ECO:0000313" key="3">
    <source>
        <dbReference type="Proteomes" id="UP000251197"/>
    </source>
</evidence>
<evidence type="ECO:0000313" key="2">
    <source>
        <dbReference type="EMBL" id="SQC90751.1"/>
    </source>
</evidence>
<feature type="domain" description="Periplasmic sensor" evidence="1">
    <location>
        <begin position="2"/>
        <end position="106"/>
    </location>
</feature>
<dbReference type="InterPro" id="IPR033416">
    <property type="entry name" value="CHASE7"/>
</dbReference>
<accession>A0A2X3J444</accession>
<reference evidence="2 3" key="1">
    <citation type="submission" date="2018-06" db="EMBL/GenBank/DDBJ databases">
        <authorList>
            <consortium name="Pathogen Informatics"/>
            <person name="Doyle S."/>
        </authorList>
    </citation>
    <scope>NUCLEOTIDE SEQUENCE [LARGE SCALE GENOMIC DNA]</scope>
    <source>
        <strain evidence="2 3">NCTC12120</strain>
    </source>
</reference>
<protein>
    <submittedName>
        <fullName evidence="2">Putative diguanylate cyclase YedQ</fullName>
    </submittedName>
</protein>